<feature type="non-terminal residue" evidence="1">
    <location>
        <position position="1"/>
    </location>
</feature>
<sequence length="206" mass="23439">NQPYFSRFHRFSFDEEGRPKDSRFFTLRPAFYGLLSDIGIKTKAVTSFYNDHLLSGRKGAELESLNTSGSQWLPREKLEKKLGEKITEEMYTHLLMAFDYLVSLPSSSVEEKFIMQYREPLAATTKSRLFGPDIPPVTVDPVTKRRQATVNTRCKDTKAEVTVSDAGTGKFDIDGHGLHTFRHLIARYRLFLSIFSLIFSSLGISA</sequence>
<evidence type="ECO:0000313" key="1">
    <source>
        <dbReference type="EMBL" id="KHJ87578.1"/>
    </source>
</evidence>
<dbReference type="Proteomes" id="UP000053660">
    <property type="component" value="Unassembled WGS sequence"/>
</dbReference>
<evidence type="ECO:0000313" key="2">
    <source>
        <dbReference type="Proteomes" id="UP000053660"/>
    </source>
</evidence>
<dbReference type="OrthoDB" id="10254627at2759"/>
<organism evidence="1 2">
    <name type="scientific">Oesophagostomum dentatum</name>
    <name type="common">Nodular worm</name>
    <dbReference type="NCBI Taxonomy" id="61180"/>
    <lineage>
        <taxon>Eukaryota</taxon>
        <taxon>Metazoa</taxon>
        <taxon>Ecdysozoa</taxon>
        <taxon>Nematoda</taxon>
        <taxon>Chromadorea</taxon>
        <taxon>Rhabditida</taxon>
        <taxon>Rhabditina</taxon>
        <taxon>Rhabditomorpha</taxon>
        <taxon>Strongyloidea</taxon>
        <taxon>Strongylidae</taxon>
        <taxon>Oesophagostomum</taxon>
    </lineage>
</organism>
<accession>A0A0B1SQI5</accession>
<keyword evidence="2" id="KW-1185">Reference proteome</keyword>
<protein>
    <submittedName>
        <fullName evidence="1">Uncharacterized protein</fullName>
    </submittedName>
</protein>
<dbReference type="EMBL" id="KN557448">
    <property type="protein sequence ID" value="KHJ87578.1"/>
    <property type="molecule type" value="Genomic_DNA"/>
</dbReference>
<proteinExistence type="predicted"/>
<dbReference type="AlphaFoldDB" id="A0A0B1SQI5"/>
<reference evidence="1 2" key="1">
    <citation type="submission" date="2014-03" db="EMBL/GenBank/DDBJ databases">
        <title>Draft genome of the hookworm Oesophagostomum dentatum.</title>
        <authorList>
            <person name="Mitreva M."/>
        </authorList>
    </citation>
    <scope>NUCLEOTIDE SEQUENCE [LARGE SCALE GENOMIC DNA]</scope>
    <source>
        <strain evidence="1 2">OD-Hann</strain>
    </source>
</reference>
<name>A0A0B1SQI5_OESDE</name>
<gene>
    <name evidence="1" type="ORF">OESDEN_12646</name>
</gene>